<evidence type="ECO:0000313" key="2">
    <source>
        <dbReference type="EMBL" id="XDJ14916.1"/>
    </source>
</evidence>
<dbReference type="EMBL" id="PQ015378">
    <property type="protein sequence ID" value="XDJ14916.1"/>
    <property type="molecule type" value="Genomic_DNA"/>
</dbReference>
<accession>A0AB39CDD5</accession>
<evidence type="ECO:0000256" key="1">
    <source>
        <dbReference type="SAM" id="Coils"/>
    </source>
</evidence>
<keyword evidence="1" id="KW-0175">Coiled coil</keyword>
<protein>
    <submittedName>
        <fullName evidence="2">Uncharacterized protein</fullName>
    </submittedName>
</protein>
<reference evidence="2" key="1">
    <citation type="submission" date="2024-07" db="EMBL/GenBank/DDBJ databases">
        <authorList>
            <person name="Bringhurst R.M."/>
            <person name="Homer T.E."/>
        </authorList>
    </citation>
    <scope>NUCLEOTIDE SEQUENCE</scope>
</reference>
<proteinExistence type="predicted"/>
<sequence>MKKSEYAAQLEEILETNKELLNRISAHVKTEAALRERIAELEAQLPKQRK</sequence>
<organism evidence="2">
    <name type="scientific">Pseudomonas phage RVTF4</name>
    <dbReference type="NCBI Taxonomy" id="3236931"/>
    <lineage>
        <taxon>Viruses</taxon>
    </lineage>
</organism>
<feature type="coiled-coil region" evidence="1">
    <location>
        <begin position="3"/>
        <end position="44"/>
    </location>
</feature>
<name>A0AB39CDD5_9VIRU</name>